<organism evidence="6 7">
    <name type="scientific">Phytopseudomonas daroniae</name>
    <dbReference type="NCBI Taxonomy" id="2487519"/>
    <lineage>
        <taxon>Bacteria</taxon>
        <taxon>Pseudomonadati</taxon>
        <taxon>Pseudomonadota</taxon>
        <taxon>Gammaproteobacteria</taxon>
        <taxon>Pseudomonadales</taxon>
        <taxon>Pseudomonadaceae</taxon>
        <taxon>Phytopseudomonas</taxon>
    </lineage>
</organism>
<evidence type="ECO:0000256" key="1">
    <source>
        <dbReference type="ARBA" id="ARBA00022529"/>
    </source>
</evidence>
<dbReference type="RefSeq" id="WP_131179857.1">
    <property type="nucleotide sequence ID" value="NZ_QJUI01000007.1"/>
</dbReference>
<dbReference type="GO" id="GO:0042742">
    <property type="term" value="P:defense response to bacterium"/>
    <property type="evidence" value="ECO:0007669"/>
    <property type="project" value="UniProtKB-KW"/>
</dbReference>
<evidence type="ECO:0000256" key="2">
    <source>
        <dbReference type="ARBA" id="ARBA00023022"/>
    </source>
</evidence>
<dbReference type="SUPFAM" id="SSF69369">
    <property type="entry name" value="Cloacin translocation domain"/>
    <property type="match status" value="1"/>
</dbReference>
<evidence type="ECO:0000256" key="3">
    <source>
        <dbReference type="ARBA" id="ARBA00023048"/>
    </source>
</evidence>
<feature type="domain" description="Pyosin/cloacin translocation" evidence="5">
    <location>
        <begin position="167"/>
        <end position="297"/>
    </location>
</feature>
<dbReference type="OrthoDB" id="2067488at2"/>
<dbReference type="Proteomes" id="UP000292302">
    <property type="component" value="Unassembled WGS sequence"/>
</dbReference>
<evidence type="ECO:0000256" key="4">
    <source>
        <dbReference type="SAM" id="MobiDB-lite"/>
    </source>
</evidence>
<reference evidence="6 7" key="1">
    <citation type="submission" date="2018-06" db="EMBL/GenBank/DDBJ databases">
        <title>Three novel Pseudomonas species isolated from symptomatic oak.</title>
        <authorList>
            <person name="Bueno-Gonzalez V."/>
            <person name="Brady C."/>
        </authorList>
    </citation>
    <scope>NUCLEOTIDE SEQUENCE [LARGE SCALE GENOMIC DNA]</scope>
    <source>
        <strain evidence="6 7">P9A</strain>
    </source>
</reference>
<evidence type="ECO:0000259" key="5">
    <source>
        <dbReference type="Pfam" id="PF06958"/>
    </source>
</evidence>
<keyword evidence="3" id="KW-0078">Bacteriocin</keyword>
<dbReference type="InterPro" id="IPR016128">
    <property type="entry name" value="Pyosin/cloacin_T_dom"/>
</dbReference>
<proteinExistence type="predicted"/>
<dbReference type="AlphaFoldDB" id="A0A4Q9QNS6"/>
<feature type="region of interest" description="Disordered" evidence="4">
    <location>
        <begin position="1"/>
        <end position="32"/>
    </location>
</feature>
<keyword evidence="1" id="KW-0929">Antimicrobial</keyword>
<dbReference type="EMBL" id="QJUI01000007">
    <property type="protein sequence ID" value="TBU80785.1"/>
    <property type="molecule type" value="Genomic_DNA"/>
</dbReference>
<accession>A0A4Q9QNS6</accession>
<protein>
    <submittedName>
        <fullName evidence="6">S-type Pyocin</fullName>
    </submittedName>
</protein>
<dbReference type="CDD" id="cd20695">
    <property type="entry name" value="CdiA-CT_5T87E_Ct"/>
    <property type="match status" value="1"/>
</dbReference>
<evidence type="ECO:0000313" key="6">
    <source>
        <dbReference type="EMBL" id="TBU80785.1"/>
    </source>
</evidence>
<gene>
    <name evidence="6" type="ORF">DNK06_09850</name>
</gene>
<sequence>MSGYVPNNRDERKEPPAPPYNGDFDKQPPRPLILDVKEPEKAAPLAPPAGCVFAKPCTLPDGQIDYPRTAPAELISRYGKTAVLAASSANANGDYPLSRLSGESIAGLSGLSLRGLAVAGSAGGGSVAGGAASSGAVITGGVIASTLVGLVALMWPSPMGNSDLYTPEQLRRTTSARTRVRFRIEQAADGTLKAYGFHTAAKTGWEMIDVVQFTPQGEEQIADFGGGITLVWTPAVDSVDALGIPPLKAGPQVPPIWIYPATDTAAKALENPIYPPEYKDFILVFPAESGIQPLYVVVSLAFEPAAYHGKTDNAVKSKGPENGQEALDNSVQVKPTSPRRIGVDPQTKEIVVFDRTGGDVYHGHVRPWEKLHQDMKNALIKSGKTDAKGNILGASQ</sequence>
<evidence type="ECO:0000313" key="7">
    <source>
        <dbReference type="Proteomes" id="UP000292302"/>
    </source>
</evidence>
<dbReference type="GO" id="GO:0031640">
    <property type="term" value="P:killing of cells of another organism"/>
    <property type="evidence" value="ECO:0007669"/>
    <property type="project" value="UniProtKB-KW"/>
</dbReference>
<dbReference type="InterPro" id="IPR036302">
    <property type="entry name" value="Pyosin/cloacin_T_dom_sf"/>
</dbReference>
<feature type="region of interest" description="Disordered" evidence="4">
    <location>
        <begin position="311"/>
        <end position="340"/>
    </location>
</feature>
<dbReference type="Pfam" id="PF06958">
    <property type="entry name" value="Pyocin_S"/>
    <property type="match status" value="1"/>
</dbReference>
<keyword evidence="2" id="KW-0044">Antibiotic</keyword>
<name>A0A4Q9QNS6_9GAMM</name>
<comment type="caution">
    <text evidence="6">The sequence shown here is derived from an EMBL/GenBank/DDBJ whole genome shotgun (WGS) entry which is preliminary data.</text>
</comment>
<keyword evidence="7" id="KW-1185">Reference proteome</keyword>